<dbReference type="SUPFAM" id="SSF53756">
    <property type="entry name" value="UDP-Glycosyltransferase/glycogen phosphorylase"/>
    <property type="match status" value="1"/>
</dbReference>
<proteinExistence type="predicted"/>
<reference evidence="1 2" key="1">
    <citation type="submission" date="2018-12" db="EMBL/GenBank/DDBJ databases">
        <title>Flavobacterium sp. nov., isolated from glacier ice.</title>
        <authorList>
            <person name="Liu Q."/>
            <person name="Xin Y.-H."/>
        </authorList>
    </citation>
    <scope>NUCLEOTIDE SEQUENCE [LARGE SCALE GENOMIC DNA]</scope>
    <source>
        <strain evidence="1 2">RB1N8</strain>
    </source>
</reference>
<evidence type="ECO:0000313" key="2">
    <source>
        <dbReference type="Proteomes" id="UP000280825"/>
    </source>
</evidence>
<dbReference type="Proteomes" id="UP000280825">
    <property type="component" value="Unassembled WGS sequence"/>
</dbReference>
<keyword evidence="1" id="KW-0808">Transferase</keyword>
<dbReference type="EMBL" id="RYDJ01000005">
    <property type="protein sequence ID" value="RTZ05511.1"/>
    <property type="molecule type" value="Genomic_DNA"/>
</dbReference>
<dbReference type="Gene3D" id="3.40.50.2000">
    <property type="entry name" value="Glycogen Phosphorylase B"/>
    <property type="match status" value="2"/>
</dbReference>
<sequence length="384" mass="44859">MNNSEFTIIFFSHHDFESHEITGGTRRLLELIEGFVNEGIKVVLFSPKSDFISKKTNIQHFEIKQIKKSILPLGLINFIINYRFVTERLRGIKYDRSVGIDVPYGIQMKFYGFKNMCFIVWQDFINYRNIAFEDNNKNRLVNSLFIKFYRISESIVLKYAKKIIVQCNYDIDVLKLRHRNLSGDLDAKTDIIPNNINPSWIKAISDYEDRNKDRDGKFIISFIGNISDSRKGLFFLLEAFTKSTILKEKCILRIIGGGDKLLIYEKDYKEHSNIEFLGYQNFPLPMLCNSDLLVVPSVADSFPNTILEALYYEIPVLGSKKGGIPEVLLFEELLFELNVDDLRIKIEKLLNKSNYETVKQKCKTRREELSFNWVESMLEIIKKD</sequence>
<dbReference type="PANTHER" id="PTHR12526:SF637">
    <property type="entry name" value="GLYCOSYLTRANSFERASE EPSF-RELATED"/>
    <property type="match status" value="1"/>
</dbReference>
<name>A0A3S0MIY0_9FLAO</name>
<evidence type="ECO:0000313" key="1">
    <source>
        <dbReference type="EMBL" id="RTZ05511.1"/>
    </source>
</evidence>
<protein>
    <submittedName>
        <fullName evidence="1">Glycosyltransferase</fullName>
    </submittedName>
</protein>
<dbReference type="Pfam" id="PF13692">
    <property type="entry name" value="Glyco_trans_1_4"/>
    <property type="match status" value="1"/>
</dbReference>
<dbReference type="PANTHER" id="PTHR12526">
    <property type="entry name" value="GLYCOSYLTRANSFERASE"/>
    <property type="match status" value="1"/>
</dbReference>
<organism evidence="1 2">
    <name type="scientific">Flavobacterium bomense</name>
    <dbReference type="NCBI Taxonomy" id="2497483"/>
    <lineage>
        <taxon>Bacteria</taxon>
        <taxon>Pseudomonadati</taxon>
        <taxon>Bacteroidota</taxon>
        <taxon>Flavobacteriia</taxon>
        <taxon>Flavobacteriales</taxon>
        <taxon>Flavobacteriaceae</taxon>
        <taxon>Flavobacterium</taxon>
    </lineage>
</organism>
<comment type="caution">
    <text evidence="1">The sequence shown here is derived from an EMBL/GenBank/DDBJ whole genome shotgun (WGS) entry which is preliminary data.</text>
</comment>
<dbReference type="RefSeq" id="WP_126561806.1">
    <property type="nucleotide sequence ID" value="NZ_RYDJ01000005.1"/>
</dbReference>
<gene>
    <name evidence="1" type="ORF">EKL98_06175</name>
</gene>
<accession>A0A3S0MIY0</accession>
<dbReference type="GO" id="GO:0016740">
    <property type="term" value="F:transferase activity"/>
    <property type="evidence" value="ECO:0007669"/>
    <property type="project" value="UniProtKB-KW"/>
</dbReference>
<dbReference type="AlphaFoldDB" id="A0A3S0MIY0"/>
<keyword evidence="2" id="KW-1185">Reference proteome</keyword>
<dbReference type="CDD" id="cd03801">
    <property type="entry name" value="GT4_PimA-like"/>
    <property type="match status" value="1"/>
</dbReference>